<dbReference type="InterPro" id="IPR000850">
    <property type="entry name" value="Adenylat/UMP-CMP_kin"/>
</dbReference>
<dbReference type="GO" id="GO:0004017">
    <property type="term" value="F:AMP kinase activity"/>
    <property type="evidence" value="ECO:0007669"/>
    <property type="project" value="UniProtKB-EC"/>
</dbReference>
<keyword evidence="3" id="KW-0963">Cytoplasm</keyword>
<gene>
    <name evidence="13" type="ORF">Din_006104</name>
</gene>
<evidence type="ECO:0000256" key="11">
    <source>
        <dbReference type="ARBA" id="ARBA00048116"/>
    </source>
</evidence>
<keyword evidence="6 12" id="KW-0418">Kinase</keyword>
<comment type="catalytic activity">
    <reaction evidence="11">
        <text>UMP + ATP = UDP + ADP</text>
        <dbReference type="Rhea" id="RHEA:24400"/>
        <dbReference type="ChEBI" id="CHEBI:30616"/>
        <dbReference type="ChEBI" id="CHEBI:57865"/>
        <dbReference type="ChEBI" id="CHEBI:58223"/>
        <dbReference type="ChEBI" id="CHEBI:456216"/>
        <dbReference type="EC" id="2.7.4.14"/>
    </reaction>
</comment>
<evidence type="ECO:0000256" key="4">
    <source>
        <dbReference type="ARBA" id="ARBA00022679"/>
    </source>
</evidence>
<evidence type="ECO:0000256" key="3">
    <source>
        <dbReference type="ARBA" id="ARBA00022490"/>
    </source>
</evidence>
<dbReference type="Pfam" id="PF00406">
    <property type="entry name" value="ADK"/>
    <property type="match status" value="1"/>
</dbReference>
<dbReference type="GO" id="GO:0033862">
    <property type="term" value="F:UMP kinase activity"/>
    <property type="evidence" value="ECO:0007669"/>
    <property type="project" value="RHEA"/>
</dbReference>
<evidence type="ECO:0000256" key="7">
    <source>
        <dbReference type="ARBA" id="ARBA00022840"/>
    </source>
</evidence>
<evidence type="ECO:0000256" key="6">
    <source>
        <dbReference type="ARBA" id="ARBA00022777"/>
    </source>
</evidence>
<dbReference type="CDD" id="cd01428">
    <property type="entry name" value="ADK"/>
    <property type="match status" value="1"/>
</dbReference>
<organism evidence="13">
    <name type="scientific">Davidia involucrata</name>
    <name type="common">Dove tree</name>
    <dbReference type="NCBI Taxonomy" id="16924"/>
    <lineage>
        <taxon>Eukaryota</taxon>
        <taxon>Viridiplantae</taxon>
        <taxon>Streptophyta</taxon>
        <taxon>Embryophyta</taxon>
        <taxon>Tracheophyta</taxon>
        <taxon>Spermatophyta</taxon>
        <taxon>Magnoliopsida</taxon>
        <taxon>eudicotyledons</taxon>
        <taxon>Gunneridae</taxon>
        <taxon>Pentapetalae</taxon>
        <taxon>asterids</taxon>
        <taxon>Cornales</taxon>
        <taxon>Nyssaceae</taxon>
        <taxon>Davidia</taxon>
    </lineage>
</organism>
<evidence type="ECO:0000256" key="8">
    <source>
        <dbReference type="ARBA" id="ARBA00022975"/>
    </source>
</evidence>
<reference evidence="13" key="1">
    <citation type="submission" date="2019-08" db="EMBL/GenBank/DDBJ databases">
        <title>Reference gene set and small RNA set construction with multiple tissues from Davidia involucrata Baill.</title>
        <authorList>
            <person name="Yang H."/>
            <person name="Zhou C."/>
            <person name="Li G."/>
            <person name="Wang J."/>
            <person name="Gao P."/>
            <person name="Wang M."/>
            <person name="Wang R."/>
            <person name="Zhao Y."/>
        </authorList>
    </citation>
    <scope>NUCLEOTIDE SEQUENCE</scope>
    <source>
        <tissue evidence="13">Mixed with DoveR01_LX</tissue>
    </source>
</reference>
<proteinExistence type="inferred from homology"/>
<evidence type="ECO:0000256" key="5">
    <source>
        <dbReference type="ARBA" id="ARBA00022741"/>
    </source>
</evidence>
<dbReference type="GO" id="GO:0006207">
    <property type="term" value="P:'de novo' pyrimidine nucleobase biosynthetic process"/>
    <property type="evidence" value="ECO:0007669"/>
    <property type="project" value="InterPro"/>
</dbReference>
<dbReference type="PANTHER" id="PTHR23359">
    <property type="entry name" value="NUCLEOTIDE KINASE"/>
    <property type="match status" value="1"/>
</dbReference>
<evidence type="ECO:0000256" key="12">
    <source>
        <dbReference type="RuleBase" id="RU003330"/>
    </source>
</evidence>
<accession>A0A5B6Z091</accession>
<evidence type="ECO:0000256" key="9">
    <source>
        <dbReference type="ARBA" id="ARBA00023242"/>
    </source>
</evidence>
<dbReference type="InterPro" id="IPR006266">
    <property type="entry name" value="UMP_CMP_kinase"/>
</dbReference>
<dbReference type="Gene3D" id="3.40.50.300">
    <property type="entry name" value="P-loop containing nucleotide triphosphate hydrolases"/>
    <property type="match status" value="1"/>
</dbReference>
<evidence type="ECO:0000313" key="13">
    <source>
        <dbReference type="EMBL" id="MPA36663.1"/>
    </source>
</evidence>
<dbReference type="PRINTS" id="PR00094">
    <property type="entry name" value="ADENYLTKNASE"/>
</dbReference>
<sequence>MENIAHYTATKEEAVIPKEDATDDCSNEAAVIFVLGGPACGKGSQCSKIAAHFEFRHLSVGDLLQEEIDSGSENGAMIQDFKKEGKLVPSDVVVKVVQRAMQGSKNKKFLIDGFPRNIENLAAAENIMKIDPDFVLFFDCSEEEMIRRSLNRNQGRADDNIETMRKRLKVFVECTLPVINYYRLKEKVERIDGERPMEEVFEVVKSIFSKFKWDVGRA</sequence>
<dbReference type="NCBIfam" id="TIGR01359">
    <property type="entry name" value="UMP_CMP_kin_fam"/>
    <property type="match status" value="1"/>
</dbReference>
<dbReference type="AlphaFoldDB" id="A0A5B6Z091"/>
<keyword evidence="8" id="KW-0665">Pyrimidine biosynthesis</keyword>
<evidence type="ECO:0000256" key="1">
    <source>
        <dbReference type="ARBA" id="ARBA00007220"/>
    </source>
</evidence>
<dbReference type="EMBL" id="GHES01006104">
    <property type="protein sequence ID" value="MPA36663.1"/>
    <property type="molecule type" value="Transcribed_RNA"/>
</dbReference>
<dbReference type="InterPro" id="IPR027417">
    <property type="entry name" value="P-loop_NTPase"/>
</dbReference>
<protein>
    <recommendedName>
        <fullName evidence="2">adenylate kinase</fullName>
        <ecNumber evidence="2">2.7.4.3</ecNumber>
    </recommendedName>
    <alternativeName>
        <fullName evidence="10">ATP:AMP phosphotransferase</fullName>
    </alternativeName>
</protein>
<dbReference type="InterPro" id="IPR033690">
    <property type="entry name" value="Adenylat_kinase_CS"/>
</dbReference>
<keyword evidence="4 12" id="KW-0808">Transferase</keyword>
<dbReference type="HAMAP" id="MF_00235">
    <property type="entry name" value="Adenylate_kinase_Adk"/>
    <property type="match status" value="1"/>
</dbReference>
<comment type="similarity">
    <text evidence="1 12">Belongs to the adenylate kinase family.</text>
</comment>
<keyword evidence="5" id="KW-0547">Nucleotide-binding</keyword>
<evidence type="ECO:0000256" key="2">
    <source>
        <dbReference type="ARBA" id="ARBA00012955"/>
    </source>
</evidence>
<keyword evidence="7" id="KW-0067">ATP-binding</keyword>
<keyword evidence="9" id="KW-0539">Nucleus</keyword>
<name>A0A5B6Z091_DAVIN</name>
<dbReference type="EC" id="2.7.4.3" evidence="2"/>
<evidence type="ECO:0000256" key="10">
    <source>
        <dbReference type="ARBA" id="ARBA00031517"/>
    </source>
</evidence>
<dbReference type="SUPFAM" id="SSF52540">
    <property type="entry name" value="P-loop containing nucleoside triphosphate hydrolases"/>
    <property type="match status" value="1"/>
</dbReference>
<dbReference type="GO" id="GO:0005524">
    <property type="term" value="F:ATP binding"/>
    <property type="evidence" value="ECO:0007669"/>
    <property type="project" value="UniProtKB-KW"/>
</dbReference>
<dbReference type="PROSITE" id="PS00113">
    <property type="entry name" value="ADENYLATE_KINASE"/>
    <property type="match status" value="1"/>
</dbReference>
<dbReference type="GO" id="GO:0006221">
    <property type="term" value="P:pyrimidine nucleotide biosynthetic process"/>
    <property type="evidence" value="ECO:0007669"/>
    <property type="project" value="UniProtKB-KW"/>
</dbReference>